<dbReference type="Proteomes" id="UP000836841">
    <property type="component" value="Chromosome 3"/>
</dbReference>
<feature type="region of interest" description="Disordered" evidence="1">
    <location>
        <begin position="1"/>
        <end position="54"/>
    </location>
</feature>
<keyword evidence="3" id="KW-1185">Reference proteome</keyword>
<evidence type="ECO:0000313" key="2">
    <source>
        <dbReference type="EMBL" id="CAH2052892.1"/>
    </source>
</evidence>
<dbReference type="AlphaFoldDB" id="A0AAU9S175"/>
<feature type="compositionally biased region" description="Polar residues" evidence="1">
    <location>
        <begin position="42"/>
        <end position="54"/>
    </location>
</feature>
<accession>A0AAU9S175</accession>
<gene>
    <name evidence="2" type="ORF">TAV2_LOCUS10628</name>
</gene>
<evidence type="ECO:0000256" key="1">
    <source>
        <dbReference type="SAM" id="MobiDB-lite"/>
    </source>
</evidence>
<protein>
    <submittedName>
        <fullName evidence="2">Uncharacterized protein</fullName>
    </submittedName>
</protein>
<feature type="region of interest" description="Disordered" evidence="1">
    <location>
        <begin position="355"/>
        <end position="391"/>
    </location>
</feature>
<dbReference type="EMBL" id="OU466859">
    <property type="protein sequence ID" value="CAH2052892.1"/>
    <property type="molecule type" value="Genomic_DNA"/>
</dbReference>
<reference evidence="2 3" key="1">
    <citation type="submission" date="2022-03" db="EMBL/GenBank/DDBJ databases">
        <authorList>
            <person name="Nunn A."/>
            <person name="Chopra R."/>
            <person name="Nunn A."/>
            <person name="Contreras Garrido A."/>
        </authorList>
    </citation>
    <scope>NUCLEOTIDE SEQUENCE [LARGE SCALE GENOMIC DNA]</scope>
</reference>
<feature type="compositionally biased region" description="Basic and acidic residues" evidence="1">
    <location>
        <begin position="381"/>
        <end position="391"/>
    </location>
</feature>
<feature type="compositionally biased region" description="Polar residues" evidence="1">
    <location>
        <begin position="14"/>
        <end position="29"/>
    </location>
</feature>
<organism evidence="2 3">
    <name type="scientific">Thlaspi arvense</name>
    <name type="common">Field penny-cress</name>
    <dbReference type="NCBI Taxonomy" id="13288"/>
    <lineage>
        <taxon>Eukaryota</taxon>
        <taxon>Viridiplantae</taxon>
        <taxon>Streptophyta</taxon>
        <taxon>Embryophyta</taxon>
        <taxon>Tracheophyta</taxon>
        <taxon>Spermatophyta</taxon>
        <taxon>Magnoliopsida</taxon>
        <taxon>eudicotyledons</taxon>
        <taxon>Gunneridae</taxon>
        <taxon>Pentapetalae</taxon>
        <taxon>rosids</taxon>
        <taxon>malvids</taxon>
        <taxon>Brassicales</taxon>
        <taxon>Brassicaceae</taxon>
        <taxon>Thlaspideae</taxon>
        <taxon>Thlaspi</taxon>
    </lineage>
</organism>
<sequence>MPGSNQISRKRMRFSSSSATEILTRSKSQYQRDRSGRIAPTVSHTGNGFRLNHSSSLSGKIDSKIVRTYPRVTIKDLRLRRVFSPSSISSDWECKTKGEIKTKQQIGECPCDPRDSNIVEEGTKVDAEAEDFLRTTPPDLVSAVNEAERICEEINEPAVKKNVTNLSVLHPCSRAKIFKNPGSFSYKRLLPYLMQAADDRTSSGRCLKPEKPLLQNPPNVDLPCNKETVETKKDPKEEIGELMTTKPVSQSVDRVFDIRSGGSSCGNTIPLNKVIASSPNKKSACSRRKLFKTPGSVNYRRMLPYLRDVQENSPCVSETVYHPYHKKKTEENAPSPMLVFDNDGAEEIVTSNVATESNTCSNENEEPFPCEPVSVSPEQPDPEKEQETQVKHVIPDTEKSLGTPCDVLVSEVLLSPPLVGSVTSSEVASSALNNMFVGNLAGEKIMNGSEEAKDSAEQPEANSSNLTAEILDPCVVMGTPTSVSPSKGILKRSIRGCRGICSCLNCSSFRLNAERAFEFSRNQLQDTEVMVLDLVGEISRLRDMLETYGSADHNESQAGEASKRASEAAELAKSRLHQMNDELQVHCRIPNEQRARVKFAHYVHEKTILKATEPNKLIL</sequence>
<dbReference type="PANTHER" id="PTHR34461:SF4">
    <property type="entry name" value="OS01G0101800 PROTEIN"/>
    <property type="match status" value="1"/>
</dbReference>
<name>A0AAU9S175_THLAR</name>
<evidence type="ECO:0000313" key="3">
    <source>
        <dbReference type="Proteomes" id="UP000836841"/>
    </source>
</evidence>
<proteinExistence type="predicted"/>
<dbReference type="PANTHER" id="PTHR34461">
    <property type="entry name" value="EXPRESSED PROTEIN"/>
    <property type="match status" value="1"/>
</dbReference>